<evidence type="ECO:0000313" key="3">
    <source>
        <dbReference type="Proteomes" id="UP000182306"/>
    </source>
</evidence>
<reference evidence="2 3" key="1">
    <citation type="submission" date="2015-10" db="EMBL/GenBank/DDBJ databases">
        <title>Genomic differences between typical nodule nitrogen-fixing rhizobial strains and those coming from bean seeds.</title>
        <authorList>
            <person name="Peralta H."/>
            <person name="Aguilar-Vera A."/>
            <person name="Diaz R."/>
            <person name="Mora Y."/>
            <person name="Martinez-Batallar G."/>
            <person name="Salazar E."/>
            <person name="Vargas-Lagunas C."/>
            <person name="Encarnacion S."/>
            <person name="Girard L."/>
            <person name="Mora J."/>
        </authorList>
    </citation>
    <scope>NUCLEOTIDE SEQUENCE [LARGE SCALE GENOMIC DNA]</scope>
    <source>
        <strain evidence="2 3">CFNEI 73</strain>
        <plasmid evidence="2 3">C</plasmid>
    </source>
</reference>
<dbReference type="AlphaFoldDB" id="A0A1L3LYS2"/>
<sequence length="37" mass="3919">MLSSRFGNLASRGQIAHPDEPSGKAVVVDRLLLVGLN</sequence>
<keyword evidence="3" id="KW-1185">Reference proteome</keyword>
<dbReference type="EMBL" id="CP013110">
    <property type="protein sequence ID" value="APG95163.1"/>
    <property type="molecule type" value="Genomic_DNA"/>
</dbReference>
<dbReference type="Proteomes" id="UP000182306">
    <property type="component" value="Plasmid C"/>
</dbReference>
<geneLocation type="plasmid" evidence="2 3">
    <name>C</name>
</geneLocation>
<protein>
    <submittedName>
        <fullName evidence="2">Uncharacterized protein</fullName>
    </submittedName>
</protein>
<keyword evidence="2" id="KW-0614">Plasmid</keyword>
<feature type="region of interest" description="Disordered" evidence="1">
    <location>
        <begin position="1"/>
        <end position="21"/>
    </location>
</feature>
<proteinExistence type="predicted"/>
<gene>
    <name evidence="2" type="ORF">SAMCFNEI73_pC1459</name>
</gene>
<accession>A0A1L3LYS2</accession>
<evidence type="ECO:0000256" key="1">
    <source>
        <dbReference type="SAM" id="MobiDB-lite"/>
    </source>
</evidence>
<name>A0A1L3LYS2_9HYPH</name>
<dbReference type="KEGG" id="same:SAMCFNEI73_pC1459"/>
<organism evidence="2 3">
    <name type="scientific">Sinorhizobium americanum</name>
    <dbReference type="NCBI Taxonomy" id="194963"/>
    <lineage>
        <taxon>Bacteria</taxon>
        <taxon>Pseudomonadati</taxon>
        <taxon>Pseudomonadota</taxon>
        <taxon>Alphaproteobacteria</taxon>
        <taxon>Hyphomicrobiales</taxon>
        <taxon>Rhizobiaceae</taxon>
        <taxon>Sinorhizobium/Ensifer group</taxon>
        <taxon>Sinorhizobium</taxon>
    </lineage>
</organism>
<evidence type="ECO:0000313" key="2">
    <source>
        <dbReference type="EMBL" id="APG95163.1"/>
    </source>
</evidence>